<evidence type="ECO:0000256" key="1">
    <source>
        <dbReference type="SAM" id="MobiDB-lite"/>
    </source>
</evidence>
<feature type="region of interest" description="Disordered" evidence="1">
    <location>
        <begin position="192"/>
        <end position="211"/>
    </location>
</feature>
<comment type="caution">
    <text evidence="3">The sequence shown here is derived from an EMBL/GenBank/DDBJ whole genome shotgun (WGS) entry which is preliminary data.</text>
</comment>
<feature type="compositionally biased region" description="Basic and acidic residues" evidence="1">
    <location>
        <begin position="192"/>
        <end position="205"/>
    </location>
</feature>
<feature type="domain" description="DNA2/NAM7 helicase-like C-terminal" evidence="2">
    <location>
        <begin position="38"/>
        <end position="184"/>
    </location>
</feature>
<gene>
    <name evidence="3" type="ORF">SLS63_012751</name>
</gene>
<organism evidence="3 4">
    <name type="scientific">Diaporthe eres</name>
    <name type="common">Phomopsis oblonga</name>
    <dbReference type="NCBI Taxonomy" id="83184"/>
    <lineage>
        <taxon>Eukaryota</taxon>
        <taxon>Fungi</taxon>
        <taxon>Dikarya</taxon>
        <taxon>Ascomycota</taxon>
        <taxon>Pezizomycotina</taxon>
        <taxon>Sordariomycetes</taxon>
        <taxon>Sordariomycetidae</taxon>
        <taxon>Diaporthales</taxon>
        <taxon>Diaporthaceae</taxon>
        <taxon>Diaporthe</taxon>
        <taxon>Diaporthe eres species complex</taxon>
    </lineage>
</organism>
<feature type="compositionally biased region" description="Basic and acidic residues" evidence="1">
    <location>
        <begin position="1"/>
        <end position="14"/>
    </location>
</feature>
<evidence type="ECO:0000313" key="3">
    <source>
        <dbReference type="EMBL" id="KAK7711049.1"/>
    </source>
</evidence>
<evidence type="ECO:0000313" key="4">
    <source>
        <dbReference type="Proteomes" id="UP001430848"/>
    </source>
</evidence>
<keyword evidence="4" id="KW-1185">Reference proteome</keyword>
<dbReference type="InterPro" id="IPR027417">
    <property type="entry name" value="P-loop_NTPase"/>
</dbReference>
<sequence>MTEYKETKTEKTSTTEDESVQQEQILPKPATFALQLARPMISRLVGTALPCFMLTQNFRQHGAIGEFFSAQFYYNKVEFVVEDDRFSSVDKAAIQWLTKLSGKDKITGNTLMINMNSREDSQARSFSNIGHVNFVLAHAADLLGNHAFRPSKKKPNDGKIMIIVPYEAQRTLYHHELQKRAVRERDSKGLKWVDFNKDSNRDSHPPRSSRA</sequence>
<name>A0ABR1NQA6_DIAER</name>
<proteinExistence type="predicted"/>
<protein>
    <recommendedName>
        <fullName evidence="2">DNA2/NAM7 helicase-like C-terminal domain-containing protein</fullName>
    </recommendedName>
</protein>
<accession>A0ABR1NQA6</accession>
<dbReference type="EMBL" id="JAKNSF020000149">
    <property type="protein sequence ID" value="KAK7711049.1"/>
    <property type="molecule type" value="Genomic_DNA"/>
</dbReference>
<feature type="region of interest" description="Disordered" evidence="1">
    <location>
        <begin position="1"/>
        <end position="22"/>
    </location>
</feature>
<dbReference type="InterPro" id="IPR041679">
    <property type="entry name" value="DNA2/NAM7-like_C"/>
</dbReference>
<reference evidence="3 4" key="1">
    <citation type="submission" date="2024-02" db="EMBL/GenBank/DDBJ databases">
        <title>De novo assembly and annotation of 12 fungi associated with fruit tree decline syndrome in Ontario, Canada.</title>
        <authorList>
            <person name="Sulman M."/>
            <person name="Ellouze W."/>
            <person name="Ilyukhin E."/>
        </authorList>
    </citation>
    <scope>NUCLEOTIDE SEQUENCE [LARGE SCALE GENOMIC DNA]</scope>
    <source>
        <strain evidence="3 4">M169</strain>
    </source>
</reference>
<dbReference type="Gene3D" id="3.40.50.300">
    <property type="entry name" value="P-loop containing nucleotide triphosphate hydrolases"/>
    <property type="match status" value="1"/>
</dbReference>
<evidence type="ECO:0000259" key="2">
    <source>
        <dbReference type="Pfam" id="PF13087"/>
    </source>
</evidence>
<dbReference type="Proteomes" id="UP001430848">
    <property type="component" value="Unassembled WGS sequence"/>
</dbReference>
<dbReference type="SUPFAM" id="SSF52540">
    <property type="entry name" value="P-loop containing nucleoside triphosphate hydrolases"/>
    <property type="match status" value="1"/>
</dbReference>
<dbReference type="Pfam" id="PF13087">
    <property type="entry name" value="AAA_12"/>
    <property type="match status" value="1"/>
</dbReference>